<dbReference type="Proteomes" id="UP000590564">
    <property type="component" value="Unassembled WGS sequence"/>
</dbReference>
<evidence type="ECO:0000313" key="7">
    <source>
        <dbReference type="EMBL" id="MBA2853451.1"/>
    </source>
</evidence>
<dbReference type="PANTHER" id="PTHR36445">
    <property type="entry name" value="GTP CYCLOHYDROLASE MPTA"/>
    <property type="match status" value="1"/>
</dbReference>
<sequence>MQCNDVQATEPDIKVSLTRVGVTNLKKLVKLKRKNKRDIVLLPTFEVFVDLPSSQKGIHMSRSPEVIEEVVENILLEKEIYGVEDLSVEIVMKLFEKHEYATRAEVMLYSDYMMEEKSPVTKKDSQEIGKIIARAYGVKDSNGKIDVKKMVGAEVVGITACPCAQNMLKENAVASLTEKGFSNEDIKKILDSVTIATHNQRGIGTVMIEVPNGYTVGISKIIKIIKDSMSGEVYELLKRSDEAFVVEAAHKNPKFVEDCAREMIKRVVDVFDYLPEDTQVLVRQVNKESIHRHDAFAERNSTIRELRDELKTLTN</sequence>
<dbReference type="Pfam" id="PF02649">
    <property type="entry name" value="GCHY-1"/>
    <property type="match status" value="1"/>
</dbReference>
<comment type="subunit">
    <text evidence="4">Homodimer.</text>
</comment>
<keyword evidence="1 4" id="KW-0479">Metal-binding</keyword>
<organism evidence="6 10">
    <name type="scientific">Methanococcus maripaludis</name>
    <name type="common">Methanococcus deltae</name>
    <dbReference type="NCBI Taxonomy" id="39152"/>
    <lineage>
        <taxon>Archaea</taxon>
        <taxon>Methanobacteriati</taxon>
        <taxon>Methanobacteriota</taxon>
        <taxon>Methanomada group</taxon>
        <taxon>Methanococci</taxon>
        <taxon>Methanococcales</taxon>
        <taxon>Methanococcaceae</taxon>
        <taxon>Methanococcus</taxon>
    </lineage>
</organism>
<dbReference type="EMBL" id="JACDUK010000002">
    <property type="protein sequence ID" value="MBA2853451.1"/>
    <property type="molecule type" value="Genomic_DNA"/>
</dbReference>
<keyword evidence="2 4" id="KW-0378">Hydrolase</keyword>
<protein>
    <recommendedName>
        <fullName evidence="4 5">GTP cyclohydrolase MptA</fullName>
        <ecNumber evidence="4 5">3.5.4.39</ecNumber>
    </recommendedName>
    <alternativeName>
        <fullName evidence="4">GTP cyclohydrolase IV</fullName>
    </alternativeName>
</protein>
<dbReference type="EMBL" id="JACHED010000004">
    <property type="protein sequence ID" value="MBB6497731.1"/>
    <property type="molecule type" value="Genomic_DNA"/>
</dbReference>
<dbReference type="EC" id="3.5.4.39" evidence="4 5"/>
<dbReference type="Proteomes" id="UP000239462">
    <property type="component" value="Chromosome"/>
</dbReference>
<dbReference type="RefSeq" id="WP_104837976.1">
    <property type="nucleotide sequence ID" value="NZ_CP026606.1"/>
</dbReference>
<dbReference type="UniPathway" id="UPA00065"/>
<feature type="site" description="May be catalytically important" evidence="4">
    <location>
        <position position="161"/>
    </location>
</feature>
<reference evidence="9 13" key="3">
    <citation type="submission" date="2020-08" db="EMBL/GenBank/DDBJ databases">
        <title>Genomic Encyclopedia of Type Strains, Phase IV (KMG-V): Genome sequencing to study the core and pangenomes of soil and plant-associated prokaryotes.</title>
        <authorList>
            <person name="Whitman W."/>
        </authorList>
    </citation>
    <scope>NUCLEOTIDE SEQUENCE [LARGE SCALE GENOMIC DNA]</scope>
    <source>
        <strain evidence="8 12">C13</strain>
        <strain evidence="9 13">D1</strain>
        <strain evidence="7 11">S1</strain>
    </source>
</reference>
<evidence type="ECO:0000256" key="5">
    <source>
        <dbReference type="NCBIfam" id="TIGR00294"/>
    </source>
</evidence>
<evidence type="ECO:0000313" key="6">
    <source>
        <dbReference type="EMBL" id="AVB76460.1"/>
    </source>
</evidence>
<evidence type="ECO:0000256" key="4">
    <source>
        <dbReference type="HAMAP-Rule" id="MF_01527"/>
    </source>
</evidence>
<dbReference type="KEGG" id="mmad:MMJJ_10620"/>
<dbReference type="GO" id="GO:0044682">
    <property type="term" value="F:GTP cyclohydrolase IV activity"/>
    <property type="evidence" value="ECO:0007669"/>
    <property type="project" value="UniProtKB-UniRule"/>
</dbReference>
<reference evidence="6" key="2">
    <citation type="submission" date="2018-02" db="EMBL/GenBank/DDBJ databases">
        <title>Complete genome sequence of the Methanococcus maripaludis type strain JJ (DSM 2067), a model for selenoprotein synthesis in Archaea.</title>
        <authorList>
            <person name="Poehlein A."/>
            <person name="Heym D."/>
            <person name="Quitzke V."/>
            <person name="Fersch J."/>
            <person name="Daniel R."/>
            <person name="Rother M."/>
        </authorList>
    </citation>
    <scope>NUCLEOTIDE SEQUENCE [LARGE SCALE GENOMIC DNA]</scope>
    <source>
        <strain evidence="6">DSM 2067</strain>
    </source>
</reference>
<dbReference type="HAMAP" id="MF_01527_A">
    <property type="entry name" value="GTP_cyclohydrol_A"/>
    <property type="match status" value="1"/>
</dbReference>
<name>A0A2L1CB58_METMI</name>
<gene>
    <name evidence="6" type="primary">folE2</name>
    <name evidence="4" type="synonym">mptA</name>
    <name evidence="7" type="ORF">HNP89_001408</name>
    <name evidence="8" type="ORF">HNP94_001758</name>
    <name evidence="9" type="ORF">HNP96_001779</name>
    <name evidence="6" type="ORF">MMJJ_10620</name>
</gene>
<dbReference type="GO" id="GO:2001118">
    <property type="term" value="P:tetrahydromethanopterin biosynthetic process"/>
    <property type="evidence" value="ECO:0007669"/>
    <property type="project" value="UniProtKB-UniRule"/>
</dbReference>
<dbReference type="GO" id="GO:0005506">
    <property type="term" value="F:iron ion binding"/>
    <property type="evidence" value="ECO:0007669"/>
    <property type="project" value="UniProtKB-UniRule"/>
</dbReference>
<evidence type="ECO:0000313" key="8">
    <source>
        <dbReference type="EMBL" id="MBA2864730.1"/>
    </source>
</evidence>
<evidence type="ECO:0000313" key="10">
    <source>
        <dbReference type="Proteomes" id="UP000239462"/>
    </source>
</evidence>
<dbReference type="NCBIfam" id="TIGR00294">
    <property type="entry name" value="GTP cyclohydrolase MptA"/>
    <property type="match status" value="1"/>
</dbReference>
<comment type="catalytic activity">
    <reaction evidence="4">
        <text>GTP + H2O = 7,8-dihydroneopterin 2',3'-cyclic phosphate + formate + diphosphate + H(+)</text>
        <dbReference type="Rhea" id="RHEA:25860"/>
        <dbReference type="ChEBI" id="CHEBI:15377"/>
        <dbReference type="ChEBI" id="CHEBI:15378"/>
        <dbReference type="ChEBI" id="CHEBI:15740"/>
        <dbReference type="ChEBI" id="CHEBI:33019"/>
        <dbReference type="ChEBI" id="CHEBI:37565"/>
        <dbReference type="ChEBI" id="CHEBI:58854"/>
        <dbReference type="EC" id="3.5.4.39"/>
    </reaction>
</comment>
<proteinExistence type="inferred from homology"/>
<evidence type="ECO:0000313" key="13">
    <source>
        <dbReference type="Proteomes" id="UP000590564"/>
    </source>
</evidence>
<evidence type="ECO:0000256" key="2">
    <source>
        <dbReference type="ARBA" id="ARBA00022801"/>
    </source>
</evidence>
<keyword evidence="3 4" id="KW-0408">Iron</keyword>
<dbReference type="InterPro" id="IPR022840">
    <property type="entry name" value="GTP_cyclohydrolase_MptA"/>
</dbReference>
<comment type="cofactor">
    <cofactor evidence="4">
        <name>Fe(2+)</name>
        <dbReference type="ChEBI" id="CHEBI:29033"/>
    </cofactor>
    <text evidence="4">Binds 1 Fe(2+) ion per subunit.</text>
</comment>
<dbReference type="EMBL" id="CP026606">
    <property type="protein sequence ID" value="AVB76460.1"/>
    <property type="molecule type" value="Genomic_DNA"/>
</dbReference>
<comment type="function">
    <text evidence="4">Converts GTP to 7,8-dihydro-D-neopterin 2',3'-cyclic phosphate, the first intermediate in the biosynthesis of coenzyme methanopterin.</text>
</comment>
<evidence type="ECO:0000256" key="3">
    <source>
        <dbReference type="ARBA" id="ARBA00023004"/>
    </source>
</evidence>
<comment type="pathway">
    <text evidence="4">Cofactor biosynthesis; 5,6,7,8-tetrahydromethanopterin biosynthesis.</text>
</comment>
<dbReference type="Gene3D" id="3.10.270.10">
    <property type="entry name" value="Urate Oxidase"/>
    <property type="match status" value="1"/>
</dbReference>
<accession>A0A2L1CB58</accession>
<dbReference type="GeneID" id="36102148"/>
<reference evidence="10" key="1">
    <citation type="journal article" date="2018" name="Genome Announc.">
        <title>Complete Genome Sequence of the Methanococcus maripaludis Type Strain JJ (DSM 2067), a Model for Selenoprotein Synthesis in Archaea.</title>
        <authorList>
            <person name="Poehlein A."/>
            <person name="Heym D."/>
            <person name="Quitzke V."/>
            <person name="Fersch J."/>
            <person name="Daniel R."/>
            <person name="Rother M."/>
        </authorList>
    </citation>
    <scope>NUCLEOTIDE SEQUENCE [LARGE SCALE GENOMIC DNA]</scope>
    <source>
        <strain evidence="10">DSM 2067</strain>
    </source>
</reference>
<dbReference type="Proteomes" id="UP000522365">
    <property type="component" value="Unassembled WGS sequence"/>
</dbReference>
<dbReference type="AlphaFoldDB" id="A0A2L1CB58"/>
<evidence type="ECO:0000313" key="9">
    <source>
        <dbReference type="EMBL" id="MBB6497731.1"/>
    </source>
</evidence>
<evidence type="ECO:0000256" key="1">
    <source>
        <dbReference type="ARBA" id="ARBA00022723"/>
    </source>
</evidence>
<dbReference type="PANTHER" id="PTHR36445:SF1">
    <property type="entry name" value="GTP CYCLOHYDROLASE MPTA"/>
    <property type="match status" value="1"/>
</dbReference>
<dbReference type="EMBL" id="JACDUO010000003">
    <property type="protein sequence ID" value="MBA2864730.1"/>
    <property type="molecule type" value="Genomic_DNA"/>
</dbReference>
<comment type="similarity">
    <text evidence="4">Belongs to the GTP cyclohydrolase IV family.</text>
</comment>
<evidence type="ECO:0000313" key="12">
    <source>
        <dbReference type="Proteomes" id="UP000567099"/>
    </source>
</evidence>
<dbReference type="GO" id="GO:0003934">
    <property type="term" value="F:GTP cyclohydrolase I activity"/>
    <property type="evidence" value="ECO:0007669"/>
    <property type="project" value="InterPro"/>
</dbReference>
<dbReference type="Proteomes" id="UP000567099">
    <property type="component" value="Unassembled WGS sequence"/>
</dbReference>
<evidence type="ECO:0000313" key="11">
    <source>
        <dbReference type="Proteomes" id="UP000522365"/>
    </source>
</evidence>
<dbReference type="InterPro" id="IPR003801">
    <property type="entry name" value="GTP_cyclohydrolase_FolE2/MptA"/>
</dbReference>